<proteinExistence type="predicted"/>
<protein>
    <submittedName>
        <fullName evidence="1">Uncharacterized protein</fullName>
    </submittedName>
</protein>
<gene>
    <name evidence="1" type="ORF">VNO77_03654</name>
</gene>
<reference evidence="1 2" key="1">
    <citation type="submission" date="2024-01" db="EMBL/GenBank/DDBJ databases">
        <title>The genomes of 5 underutilized Papilionoideae crops provide insights into root nodulation and disease resistanc.</title>
        <authorList>
            <person name="Jiang F."/>
        </authorList>
    </citation>
    <scope>NUCLEOTIDE SEQUENCE [LARGE SCALE GENOMIC DNA]</scope>
    <source>
        <strain evidence="1">LVBAO_FW01</strain>
        <tissue evidence="1">Leaves</tissue>
    </source>
</reference>
<organism evidence="1 2">
    <name type="scientific">Canavalia gladiata</name>
    <name type="common">Sword bean</name>
    <name type="synonym">Dolichos gladiatus</name>
    <dbReference type="NCBI Taxonomy" id="3824"/>
    <lineage>
        <taxon>Eukaryota</taxon>
        <taxon>Viridiplantae</taxon>
        <taxon>Streptophyta</taxon>
        <taxon>Embryophyta</taxon>
        <taxon>Tracheophyta</taxon>
        <taxon>Spermatophyta</taxon>
        <taxon>Magnoliopsida</taxon>
        <taxon>eudicotyledons</taxon>
        <taxon>Gunneridae</taxon>
        <taxon>Pentapetalae</taxon>
        <taxon>rosids</taxon>
        <taxon>fabids</taxon>
        <taxon>Fabales</taxon>
        <taxon>Fabaceae</taxon>
        <taxon>Papilionoideae</taxon>
        <taxon>50 kb inversion clade</taxon>
        <taxon>NPAAA clade</taxon>
        <taxon>indigoferoid/millettioid clade</taxon>
        <taxon>Phaseoleae</taxon>
        <taxon>Canavalia</taxon>
    </lineage>
</organism>
<dbReference type="AlphaFoldDB" id="A0AAN9N0S0"/>
<sequence length="80" mass="8668">MIWTNPVARNMIPVRNGIVKTLCSPGLATGNFELRGQMLTITGKTLEPISSSWKPNILSGNLPLLVPLAKSILPPMSHSF</sequence>
<evidence type="ECO:0000313" key="1">
    <source>
        <dbReference type="EMBL" id="KAK7361584.1"/>
    </source>
</evidence>
<dbReference type="Proteomes" id="UP001367508">
    <property type="component" value="Unassembled WGS sequence"/>
</dbReference>
<accession>A0AAN9N0S0</accession>
<dbReference type="EMBL" id="JAYMYQ010000001">
    <property type="protein sequence ID" value="KAK7361584.1"/>
    <property type="molecule type" value="Genomic_DNA"/>
</dbReference>
<keyword evidence="2" id="KW-1185">Reference proteome</keyword>
<comment type="caution">
    <text evidence="1">The sequence shown here is derived from an EMBL/GenBank/DDBJ whole genome shotgun (WGS) entry which is preliminary data.</text>
</comment>
<name>A0AAN9N0S0_CANGL</name>
<evidence type="ECO:0000313" key="2">
    <source>
        <dbReference type="Proteomes" id="UP001367508"/>
    </source>
</evidence>